<feature type="transmembrane region" description="Helical" evidence="12">
    <location>
        <begin position="174"/>
        <end position="194"/>
    </location>
</feature>
<comment type="similarity">
    <text evidence="3 10">Belongs to the complex I subunit 1 family.</text>
</comment>
<feature type="transmembrane region" description="Helical" evidence="12">
    <location>
        <begin position="279"/>
        <end position="300"/>
    </location>
</feature>
<dbReference type="GO" id="GO:0008137">
    <property type="term" value="F:NADH dehydrogenase (ubiquinone) activity"/>
    <property type="evidence" value="ECO:0007669"/>
    <property type="project" value="UniProtKB-EC"/>
</dbReference>
<dbReference type="EC" id="7.1.1.2" evidence="11"/>
<keyword evidence="10" id="KW-0520">NAD</keyword>
<feature type="transmembrane region" description="Helical" evidence="12">
    <location>
        <begin position="249"/>
        <end position="267"/>
    </location>
</feature>
<dbReference type="EMBL" id="MK270524">
    <property type="protein sequence ID" value="QHQ98509.1"/>
    <property type="molecule type" value="Genomic_DNA"/>
</dbReference>
<keyword evidence="8 11" id="KW-0830">Ubiquinone</keyword>
<evidence type="ECO:0000256" key="10">
    <source>
        <dbReference type="RuleBase" id="RU000471"/>
    </source>
</evidence>
<comment type="subcellular location">
    <subcellularLocation>
        <location evidence="10">Mitochondrion inner membrane</location>
        <topology evidence="10">Multi-pass membrane protein</topology>
    </subcellularLocation>
    <subcellularLocation>
        <location evidence="2">Mitochondrion membrane</location>
        <topology evidence="2">Multi-pass membrane protein</topology>
    </subcellularLocation>
</comment>
<gene>
    <name evidence="13" type="primary">nad1</name>
</gene>
<comment type="catalytic activity">
    <reaction evidence="11">
        <text>a ubiquinone + NADH + 5 H(+)(in) = a ubiquinol + NAD(+) + 4 H(+)(out)</text>
        <dbReference type="Rhea" id="RHEA:29091"/>
        <dbReference type="Rhea" id="RHEA-COMP:9565"/>
        <dbReference type="Rhea" id="RHEA-COMP:9566"/>
        <dbReference type="ChEBI" id="CHEBI:15378"/>
        <dbReference type="ChEBI" id="CHEBI:16389"/>
        <dbReference type="ChEBI" id="CHEBI:17976"/>
        <dbReference type="ChEBI" id="CHEBI:57540"/>
        <dbReference type="ChEBI" id="CHEBI:57945"/>
        <dbReference type="EC" id="7.1.1.2"/>
    </reaction>
</comment>
<feature type="transmembrane region" description="Helical" evidence="12">
    <location>
        <begin position="70"/>
        <end position="88"/>
    </location>
</feature>
<keyword evidence="7 12" id="KW-1133">Transmembrane helix</keyword>
<evidence type="ECO:0000256" key="1">
    <source>
        <dbReference type="ARBA" id="ARBA00003257"/>
    </source>
</evidence>
<evidence type="ECO:0000256" key="4">
    <source>
        <dbReference type="ARBA" id="ARBA00021009"/>
    </source>
</evidence>
<dbReference type="GO" id="GO:0005743">
    <property type="term" value="C:mitochondrial inner membrane"/>
    <property type="evidence" value="ECO:0007669"/>
    <property type="project" value="UniProtKB-SubCell"/>
</dbReference>
<evidence type="ECO:0000256" key="8">
    <source>
        <dbReference type="ARBA" id="ARBA00023075"/>
    </source>
</evidence>
<feature type="transmembrane region" description="Helical" evidence="12">
    <location>
        <begin position="144"/>
        <end position="167"/>
    </location>
</feature>
<evidence type="ECO:0000256" key="12">
    <source>
        <dbReference type="SAM" id="Phobius"/>
    </source>
</evidence>
<keyword evidence="11 13" id="KW-0496">Mitochondrion</keyword>
<evidence type="ECO:0000256" key="3">
    <source>
        <dbReference type="ARBA" id="ARBA00010535"/>
    </source>
</evidence>
<dbReference type="PROSITE" id="PS00667">
    <property type="entry name" value="COMPLEX1_ND1_1"/>
    <property type="match status" value="1"/>
</dbReference>
<dbReference type="Pfam" id="PF00146">
    <property type="entry name" value="NADHdh"/>
    <property type="match status" value="1"/>
</dbReference>
<dbReference type="PROSITE" id="PS00668">
    <property type="entry name" value="COMPLEX1_ND1_2"/>
    <property type="match status" value="1"/>
</dbReference>
<keyword evidence="6 10" id="KW-0812">Transmembrane</keyword>
<dbReference type="AlphaFoldDB" id="A0A6B9WCJ3"/>
<sequence length="301" mass="35579">MSFWTNKFFLIIMILISVAFITLLERKILAYIQIRKGPNKNFFIGFFQPFNDALKLFSKENLNLTWLNTMIFYTAPFFSLFLMLFIWLSINPLHSYNNNLLNDFLFLLLLSSMSVYPIIIMGWASNSKFSSLGSFRNVAQTISYETSFAFIALSFFIPINSLNFLFLSKFQNKSISFLFSMTFLCLYWLVTILAENNRTPFDFAESESELVSGFNTEYGSINFAIIFMAEYGNIIFYSYLTSIMLTSEFFFPIKLMFFMSTILWIRGTLPRFRYDNLMLLAWKNILPFSIMFFWLIFFIFM</sequence>
<evidence type="ECO:0000256" key="11">
    <source>
        <dbReference type="RuleBase" id="RU000473"/>
    </source>
</evidence>
<proteinExistence type="inferred from homology"/>
<dbReference type="GO" id="GO:0009060">
    <property type="term" value="P:aerobic respiration"/>
    <property type="evidence" value="ECO:0007669"/>
    <property type="project" value="TreeGrafter"/>
</dbReference>
<accession>A0A6B9WCJ3</accession>
<geneLocation type="mitochondrion" evidence="13"/>
<comment type="function">
    <text evidence="1">Core subunit of the mitochondrial membrane respiratory chain NADH dehydrogenase (Complex I) that is believed to belong to the minimal assembly required for catalysis. Complex I functions in the transfer of electrons from NADH to the respiratory chain. The immediate electron acceptor for the enzyme is believed to be ubiquinone.</text>
</comment>
<feature type="transmembrane region" description="Helical" evidence="12">
    <location>
        <begin position="218"/>
        <end position="237"/>
    </location>
</feature>
<name>A0A6B9WCJ3_9ACAR</name>
<dbReference type="PANTHER" id="PTHR11432:SF3">
    <property type="entry name" value="NADH-UBIQUINONE OXIDOREDUCTASE CHAIN 1"/>
    <property type="match status" value="1"/>
</dbReference>
<dbReference type="InterPro" id="IPR018086">
    <property type="entry name" value="NADH_UbQ_OxRdtase_su1_CS"/>
</dbReference>
<evidence type="ECO:0000313" key="13">
    <source>
        <dbReference type="EMBL" id="QHQ98509.1"/>
    </source>
</evidence>
<keyword evidence="5" id="KW-0813">Transport</keyword>
<feature type="transmembrane region" description="Helical" evidence="12">
    <location>
        <begin position="7"/>
        <end position="24"/>
    </location>
</feature>
<dbReference type="PANTHER" id="PTHR11432">
    <property type="entry name" value="NADH DEHYDROGENASE SUBUNIT 1"/>
    <property type="match status" value="1"/>
</dbReference>
<evidence type="ECO:0000256" key="7">
    <source>
        <dbReference type="ARBA" id="ARBA00022989"/>
    </source>
</evidence>
<evidence type="ECO:0000256" key="5">
    <source>
        <dbReference type="ARBA" id="ARBA00022448"/>
    </source>
</evidence>
<evidence type="ECO:0000256" key="9">
    <source>
        <dbReference type="ARBA" id="ARBA00023136"/>
    </source>
</evidence>
<dbReference type="InterPro" id="IPR001694">
    <property type="entry name" value="NADH_UbQ_OxRdtase_su1/FPO"/>
</dbReference>
<reference evidence="13" key="1">
    <citation type="journal article" date="2019" name="Zool. Scr.">
        <title>Mitochondrial genome reorganization characterizes various lineages of mesostigmatid mites (Acari: Parasitiformes).</title>
        <authorList>
            <person name="Li W.-N."/>
            <person name="Shao R."/>
            <person name="Zhang Q."/>
            <person name="Deng W."/>
            <person name="Xue X.-F."/>
        </authorList>
    </citation>
    <scope>NUCLEOTIDE SEQUENCE</scope>
</reference>
<dbReference type="GO" id="GO:0003954">
    <property type="term" value="F:NADH dehydrogenase activity"/>
    <property type="evidence" value="ECO:0007669"/>
    <property type="project" value="TreeGrafter"/>
</dbReference>
<evidence type="ECO:0000256" key="2">
    <source>
        <dbReference type="ARBA" id="ARBA00004225"/>
    </source>
</evidence>
<feature type="transmembrane region" description="Helical" evidence="12">
    <location>
        <begin position="100"/>
        <end position="124"/>
    </location>
</feature>
<keyword evidence="9 12" id="KW-0472">Membrane</keyword>
<evidence type="ECO:0000256" key="6">
    <source>
        <dbReference type="ARBA" id="ARBA00022692"/>
    </source>
</evidence>
<protein>
    <recommendedName>
        <fullName evidence="4 11">NADH-ubiquinone oxidoreductase chain 1</fullName>
        <ecNumber evidence="11">7.1.1.2</ecNumber>
    </recommendedName>
</protein>
<organism evidence="13">
    <name type="scientific">Coleolaelaps cf. liui XFX-2019</name>
    <dbReference type="NCBI Taxonomy" id="2695870"/>
    <lineage>
        <taxon>Eukaryota</taxon>
        <taxon>Metazoa</taxon>
        <taxon>Ecdysozoa</taxon>
        <taxon>Arthropoda</taxon>
        <taxon>Chelicerata</taxon>
        <taxon>Arachnida</taxon>
        <taxon>Acari</taxon>
        <taxon>Parasitiformes</taxon>
        <taxon>Mesostigmata</taxon>
        <taxon>Gamasina</taxon>
        <taxon>Dermanyssoidea</taxon>
        <taxon>Laelapidae</taxon>
        <taxon>Coleolaelaps</taxon>
    </lineage>
</organism>